<keyword evidence="2" id="KW-1133">Transmembrane helix</keyword>
<sequence length="124" mass="11780">MSASSPTARSVGLTVGSALAVAAVLFATYTALDGRAGTTDSKAPRPRSAPTAPAVPPSGASPAASAGPASAQPTCNLFDAECQEEHPSGATVRGDDGAGASAGVSRVPDPPRGTAATGGGYGGE</sequence>
<dbReference type="RefSeq" id="WP_345641498.1">
    <property type="nucleotide sequence ID" value="NZ_BAABEP010000003.1"/>
</dbReference>
<organism evidence="3 4">
    <name type="scientific">Streptomyces tremellae</name>
    <dbReference type="NCBI Taxonomy" id="1124239"/>
    <lineage>
        <taxon>Bacteria</taxon>
        <taxon>Bacillati</taxon>
        <taxon>Actinomycetota</taxon>
        <taxon>Actinomycetes</taxon>
        <taxon>Kitasatosporales</taxon>
        <taxon>Streptomycetaceae</taxon>
        <taxon>Streptomyces</taxon>
    </lineage>
</organism>
<comment type="caution">
    <text evidence="3">The sequence shown here is derived from an EMBL/GenBank/DDBJ whole genome shotgun (WGS) entry which is preliminary data.</text>
</comment>
<accession>A0ABP7E3B4</accession>
<keyword evidence="2" id="KW-0812">Transmembrane</keyword>
<keyword evidence="2" id="KW-0472">Membrane</keyword>
<evidence type="ECO:0000313" key="3">
    <source>
        <dbReference type="EMBL" id="GAA3713727.1"/>
    </source>
</evidence>
<evidence type="ECO:0000256" key="2">
    <source>
        <dbReference type="SAM" id="Phobius"/>
    </source>
</evidence>
<reference evidence="4" key="1">
    <citation type="journal article" date="2019" name="Int. J. Syst. Evol. Microbiol.">
        <title>The Global Catalogue of Microorganisms (GCM) 10K type strain sequencing project: providing services to taxonomists for standard genome sequencing and annotation.</title>
        <authorList>
            <consortium name="The Broad Institute Genomics Platform"/>
            <consortium name="The Broad Institute Genome Sequencing Center for Infectious Disease"/>
            <person name="Wu L."/>
            <person name="Ma J."/>
        </authorList>
    </citation>
    <scope>NUCLEOTIDE SEQUENCE [LARGE SCALE GENOMIC DNA]</scope>
    <source>
        <strain evidence="4">JCM 30846</strain>
    </source>
</reference>
<protein>
    <submittedName>
        <fullName evidence="3">Uncharacterized protein</fullName>
    </submittedName>
</protein>
<evidence type="ECO:0000313" key="4">
    <source>
        <dbReference type="Proteomes" id="UP001499884"/>
    </source>
</evidence>
<gene>
    <name evidence="3" type="ORF">GCM10023082_09360</name>
</gene>
<name>A0ABP7E3B4_9ACTN</name>
<feature type="region of interest" description="Disordered" evidence="1">
    <location>
        <begin position="33"/>
        <end position="124"/>
    </location>
</feature>
<dbReference type="EMBL" id="BAABEP010000003">
    <property type="protein sequence ID" value="GAA3713727.1"/>
    <property type="molecule type" value="Genomic_DNA"/>
</dbReference>
<feature type="compositionally biased region" description="Low complexity" evidence="1">
    <location>
        <begin position="98"/>
        <end position="107"/>
    </location>
</feature>
<keyword evidence="4" id="KW-1185">Reference proteome</keyword>
<feature type="compositionally biased region" description="Low complexity" evidence="1">
    <location>
        <begin position="46"/>
        <end position="74"/>
    </location>
</feature>
<proteinExistence type="predicted"/>
<dbReference type="Proteomes" id="UP001499884">
    <property type="component" value="Unassembled WGS sequence"/>
</dbReference>
<feature type="transmembrane region" description="Helical" evidence="2">
    <location>
        <begin position="12"/>
        <end position="32"/>
    </location>
</feature>
<evidence type="ECO:0000256" key="1">
    <source>
        <dbReference type="SAM" id="MobiDB-lite"/>
    </source>
</evidence>